<dbReference type="Proteomes" id="UP000295258">
    <property type="component" value="Unassembled WGS sequence"/>
</dbReference>
<dbReference type="EMBL" id="SMKO01000073">
    <property type="protein sequence ID" value="TDD01734.1"/>
    <property type="molecule type" value="Genomic_DNA"/>
</dbReference>
<name>A0A4R4VHR0_9ACTN</name>
<evidence type="ECO:0000313" key="3">
    <source>
        <dbReference type="Proteomes" id="UP000295258"/>
    </source>
</evidence>
<dbReference type="AlphaFoldDB" id="A0A4R4VHR0"/>
<keyword evidence="1" id="KW-1133">Transmembrane helix</keyword>
<accession>A0A4R4VHR0</accession>
<keyword evidence="3" id="KW-1185">Reference proteome</keyword>
<dbReference type="RefSeq" id="WP_132597690.1">
    <property type="nucleotide sequence ID" value="NZ_SMKO01000073.1"/>
</dbReference>
<protein>
    <submittedName>
        <fullName evidence="2">Uncharacterized protein</fullName>
    </submittedName>
</protein>
<feature type="transmembrane region" description="Helical" evidence="1">
    <location>
        <begin position="33"/>
        <end position="51"/>
    </location>
</feature>
<keyword evidence="1" id="KW-0812">Transmembrane</keyword>
<evidence type="ECO:0000256" key="1">
    <source>
        <dbReference type="SAM" id="Phobius"/>
    </source>
</evidence>
<evidence type="ECO:0000313" key="2">
    <source>
        <dbReference type="EMBL" id="TDD01734.1"/>
    </source>
</evidence>
<keyword evidence="1" id="KW-0472">Membrane</keyword>
<sequence>MAKGCLYALASVAGCATLAVLGFVLYVHLGSGVLLLALLMAPIGLCGLVVAHDVMNHRAVNANERLRLVQERDRVRRTVDLVTDPSLTDVERLAVIDCFIPRLGRNPARSPYRDRFVAVDELSPPSRALLERARAAVMSVYTSQVMQRRLLDDLANETLLPRQLWEIAMLLRVQTHLQEEQDQARQGRVTPELLAVLDPQQEALRRSVASVTARVESLERYAGRVQEADAALRAMDALGNNHKYRALLAHTDDTEGLRELEAQGDTLQETLTRSVRDAIEAGQTLEPGPPA</sequence>
<dbReference type="PROSITE" id="PS51257">
    <property type="entry name" value="PROKAR_LIPOPROTEIN"/>
    <property type="match status" value="1"/>
</dbReference>
<gene>
    <name evidence="2" type="ORF">E1292_25270</name>
</gene>
<reference evidence="2 3" key="1">
    <citation type="submission" date="2019-03" db="EMBL/GenBank/DDBJ databases">
        <title>Draft genome sequences of novel Actinobacteria.</title>
        <authorList>
            <person name="Sahin N."/>
            <person name="Ay H."/>
            <person name="Saygin H."/>
        </authorList>
    </citation>
    <scope>NUCLEOTIDE SEQUENCE [LARGE SCALE GENOMIC DNA]</scope>
    <source>
        <strain evidence="2 3">KC310</strain>
    </source>
</reference>
<proteinExistence type="predicted"/>
<organism evidence="2 3">
    <name type="scientific">Nonomuraea deserti</name>
    <dbReference type="NCBI Taxonomy" id="1848322"/>
    <lineage>
        <taxon>Bacteria</taxon>
        <taxon>Bacillati</taxon>
        <taxon>Actinomycetota</taxon>
        <taxon>Actinomycetes</taxon>
        <taxon>Streptosporangiales</taxon>
        <taxon>Streptosporangiaceae</taxon>
        <taxon>Nonomuraea</taxon>
    </lineage>
</organism>
<feature type="transmembrane region" description="Helical" evidence="1">
    <location>
        <begin position="7"/>
        <end position="27"/>
    </location>
</feature>
<comment type="caution">
    <text evidence="2">The sequence shown here is derived from an EMBL/GenBank/DDBJ whole genome shotgun (WGS) entry which is preliminary data.</text>
</comment>